<dbReference type="EC" id="1.3.99.29" evidence="7"/>
<sequence>MLTLADAPSQATRMPDRPHAVVIGSGFGGLAAAVRLGARGYRVTVLERLEQPGGRARVHRQDGFTFDAGPTIVTAPFLFEELWALCGRRMADDVTLAPMLPFYRIRFSDGATFDYSGDPEAMRAEVARFSPEDVTGYEQFMERSAAICRVGFEELGHVAFSSVSDMLRIMPSLLRLGGHRSVYDLVARYIRDERLRTIFSFHPLLIGGSPFRASAIYCLIAHLERRWGVHFAMGGTGRLVEGLVGLIAGQGGAVRCGAEVARIEVADGRATGVNLTDGTPIAADIVVSNADSAHTYLTLLAGQGAAWRRAKLKAAHSSMGLFVWYFGTDRKFPDIAHHTILMGPRYRELIADIFERKVLAPDFSLYLHRPTATDPLLAPPGCDGFYVLAPVPNLAGGQDWSRLAEPYRQAIADHLEATVMPGLSGSIVTSRVTTPADFETDFLSFRGSGFGLEPVLTQSAWFRPHNASSVVRDLYLVGAGTHPGAGLPGVLSSAKVLDTVVPDARVDA</sequence>
<dbReference type="EMBL" id="JBEPMM010000002">
    <property type="protein sequence ID" value="MET3691788.1"/>
    <property type="molecule type" value="Genomic_DNA"/>
</dbReference>
<dbReference type="PANTHER" id="PTHR43734:SF3">
    <property type="entry name" value="B-CAROTENE KETOLASE"/>
    <property type="match status" value="1"/>
</dbReference>
<evidence type="ECO:0000313" key="7">
    <source>
        <dbReference type="EMBL" id="MET3691788.1"/>
    </source>
</evidence>
<comment type="similarity">
    <text evidence="2 5">Belongs to the carotenoid/retinoid oxidoreductase family.</text>
</comment>
<dbReference type="GO" id="GO:0016491">
    <property type="term" value="F:oxidoreductase activity"/>
    <property type="evidence" value="ECO:0007669"/>
    <property type="project" value="UniProtKB-KW"/>
</dbReference>
<dbReference type="EC" id="1.3.99.26" evidence="7"/>
<keyword evidence="3 5" id="KW-0125">Carotenoid biosynthesis</keyword>
<dbReference type="SUPFAM" id="SSF51905">
    <property type="entry name" value="FAD/NAD(P)-binding domain"/>
    <property type="match status" value="1"/>
</dbReference>
<comment type="pathway">
    <text evidence="1 5">Carotenoid biosynthesis.</text>
</comment>
<dbReference type="InterPro" id="IPR002937">
    <property type="entry name" value="Amino_oxidase"/>
</dbReference>
<organism evidence="7 8">
    <name type="scientific">Methylobacterium goesingense</name>
    <dbReference type="NCBI Taxonomy" id="243690"/>
    <lineage>
        <taxon>Bacteria</taxon>
        <taxon>Pseudomonadati</taxon>
        <taxon>Pseudomonadota</taxon>
        <taxon>Alphaproteobacteria</taxon>
        <taxon>Hyphomicrobiales</taxon>
        <taxon>Methylobacteriaceae</taxon>
        <taxon>Methylobacterium</taxon>
    </lineage>
</organism>
<keyword evidence="8" id="KW-1185">Reference proteome</keyword>
<reference evidence="7 8" key="1">
    <citation type="submission" date="2024-06" db="EMBL/GenBank/DDBJ databases">
        <title>Genomic Encyclopedia of Type Strains, Phase IV (KMG-IV): sequencing the most valuable type-strain genomes for metagenomic binning, comparative biology and taxonomic classification.</title>
        <authorList>
            <person name="Goeker M."/>
        </authorList>
    </citation>
    <scope>NUCLEOTIDE SEQUENCE [LARGE SCALE GENOMIC DNA]</scope>
    <source>
        <strain evidence="7 8">DSM 21331</strain>
    </source>
</reference>
<dbReference type="NCBIfam" id="TIGR02734">
    <property type="entry name" value="crtI_fam"/>
    <property type="match status" value="1"/>
</dbReference>
<dbReference type="InterPro" id="IPR036188">
    <property type="entry name" value="FAD/NAD-bd_sf"/>
</dbReference>
<dbReference type="Proteomes" id="UP001549145">
    <property type="component" value="Unassembled WGS sequence"/>
</dbReference>
<gene>
    <name evidence="7" type="ORF">ABID43_001313</name>
</gene>
<comment type="caution">
    <text evidence="7">The sequence shown here is derived from an EMBL/GenBank/DDBJ whole genome shotgun (WGS) entry which is preliminary data.</text>
</comment>
<dbReference type="Gene3D" id="3.50.50.60">
    <property type="entry name" value="FAD/NAD(P)-binding domain"/>
    <property type="match status" value="2"/>
</dbReference>
<protein>
    <submittedName>
        <fullName evidence="7">Phytoene desaturase</fullName>
        <ecNumber evidence="7">1.3.99.26</ecNumber>
        <ecNumber evidence="7">1.3.99.28</ecNumber>
        <ecNumber evidence="7">1.3.99.29</ecNumber>
        <ecNumber evidence="7">1.3.99.31</ecNumber>
    </submittedName>
</protein>
<evidence type="ECO:0000259" key="6">
    <source>
        <dbReference type="Pfam" id="PF01593"/>
    </source>
</evidence>
<keyword evidence="4 5" id="KW-0560">Oxidoreductase</keyword>
<feature type="domain" description="Amine oxidase" evidence="6">
    <location>
        <begin position="28"/>
        <end position="495"/>
    </location>
</feature>
<evidence type="ECO:0000256" key="1">
    <source>
        <dbReference type="ARBA" id="ARBA00004829"/>
    </source>
</evidence>
<evidence type="ECO:0000256" key="5">
    <source>
        <dbReference type="RuleBase" id="RU362075"/>
    </source>
</evidence>
<name>A0ABV2L1S5_9HYPH</name>
<dbReference type="RefSeq" id="WP_238277122.1">
    <property type="nucleotide sequence ID" value="NZ_BPQL01000019.1"/>
</dbReference>
<dbReference type="EC" id="1.3.99.31" evidence="7"/>
<evidence type="ECO:0000313" key="8">
    <source>
        <dbReference type="Proteomes" id="UP001549145"/>
    </source>
</evidence>
<dbReference type="EC" id="1.3.99.28" evidence="7"/>
<evidence type="ECO:0000256" key="2">
    <source>
        <dbReference type="ARBA" id="ARBA00006046"/>
    </source>
</evidence>
<evidence type="ECO:0000256" key="4">
    <source>
        <dbReference type="ARBA" id="ARBA00023002"/>
    </source>
</evidence>
<proteinExistence type="inferred from homology"/>
<dbReference type="InterPro" id="IPR014105">
    <property type="entry name" value="Carotenoid/retinoid_OxRdtase"/>
</dbReference>
<evidence type="ECO:0000256" key="3">
    <source>
        <dbReference type="ARBA" id="ARBA00022746"/>
    </source>
</evidence>
<accession>A0ABV2L1S5</accession>
<dbReference type="PANTHER" id="PTHR43734">
    <property type="entry name" value="PHYTOENE DESATURASE"/>
    <property type="match status" value="1"/>
</dbReference>
<dbReference type="Pfam" id="PF01593">
    <property type="entry name" value="Amino_oxidase"/>
    <property type="match status" value="1"/>
</dbReference>